<dbReference type="AlphaFoldDB" id="A0A1E4SVL8"/>
<dbReference type="STRING" id="983967.A0A1E4SVL8"/>
<evidence type="ECO:0000313" key="3">
    <source>
        <dbReference type="Proteomes" id="UP000094801"/>
    </source>
</evidence>
<proteinExistence type="predicted"/>
<dbReference type="EMBL" id="KV453863">
    <property type="protein sequence ID" value="ODV83507.1"/>
    <property type="molecule type" value="Genomic_DNA"/>
</dbReference>
<dbReference type="OrthoDB" id="5405745at2759"/>
<evidence type="ECO:0008006" key="4">
    <source>
        <dbReference type="Google" id="ProtNLM"/>
    </source>
</evidence>
<protein>
    <recommendedName>
        <fullName evidence="4">FZ domain-containing protein</fullName>
    </recommendedName>
</protein>
<dbReference type="GO" id="GO:0005262">
    <property type="term" value="F:calcium channel activity"/>
    <property type="evidence" value="ECO:0007669"/>
    <property type="project" value="InterPro"/>
</dbReference>
<dbReference type="InterPro" id="IPR036790">
    <property type="entry name" value="Frizzled_dom_sf"/>
</dbReference>
<reference evidence="3" key="1">
    <citation type="submission" date="2016-04" db="EMBL/GenBank/DDBJ databases">
        <title>Comparative genomics of biotechnologically important yeasts.</title>
        <authorList>
            <consortium name="DOE Joint Genome Institute"/>
            <person name="Riley R."/>
            <person name="Haridas S."/>
            <person name="Wolfe K.H."/>
            <person name="Lopes M.R."/>
            <person name="Hittinger C.T."/>
            <person name="Goker M."/>
            <person name="Salamov A."/>
            <person name="Wisecaver J."/>
            <person name="Long T.M."/>
            <person name="Aerts A.L."/>
            <person name="Barry K."/>
            <person name="Choi C."/>
            <person name="Clum A."/>
            <person name="Coughlan A.Y."/>
            <person name="Deshpande S."/>
            <person name="Douglass A.P."/>
            <person name="Hanson S.J."/>
            <person name="Klenk H.-P."/>
            <person name="Labutti K."/>
            <person name="Lapidus A."/>
            <person name="Lindquist E."/>
            <person name="Lipzen A."/>
            <person name="Meier-Kolthoff J.P."/>
            <person name="Ohm R.A."/>
            <person name="Otillar R.P."/>
            <person name="Pangilinan J."/>
            <person name="Peng Y."/>
            <person name="Rokas A."/>
            <person name="Rosa C.A."/>
            <person name="Scheuner C."/>
            <person name="Sibirny A.A."/>
            <person name="Slot J.C."/>
            <person name="Stielow J.B."/>
            <person name="Sun H."/>
            <person name="Kurtzman C.P."/>
            <person name="Blackwell M."/>
            <person name="Grigoriev I.V."/>
            <person name="Jeffries T.W."/>
        </authorList>
    </citation>
    <scope>NUCLEOTIDE SEQUENCE [LARGE SCALE GENOMIC DNA]</scope>
    <source>
        <strain evidence="3">NRRL YB-2248</strain>
    </source>
</reference>
<dbReference type="Gene3D" id="1.10.2000.10">
    <property type="entry name" value="Frizzled cysteine-rich domain"/>
    <property type="match status" value="1"/>
</dbReference>
<dbReference type="Pfam" id="PF12929">
    <property type="entry name" value="Mid1"/>
    <property type="match status" value="1"/>
</dbReference>
<organism evidence="2 3">
    <name type="scientific">[Candida] arabinofermentans NRRL YB-2248</name>
    <dbReference type="NCBI Taxonomy" id="983967"/>
    <lineage>
        <taxon>Eukaryota</taxon>
        <taxon>Fungi</taxon>
        <taxon>Dikarya</taxon>
        <taxon>Ascomycota</taxon>
        <taxon>Saccharomycotina</taxon>
        <taxon>Pichiomycetes</taxon>
        <taxon>Pichiales</taxon>
        <taxon>Pichiaceae</taxon>
        <taxon>Ogataea</taxon>
        <taxon>Ogataea/Candida clade</taxon>
    </lineage>
</organism>
<dbReference type="GO" id="GO:0098703">
    <property type="term" value="P:calcium ion import across plasma membrane"/>
    <property type="evidence" value="ECO:0007669"/>
    <property type="project" value="InterPro"/>
</dbReference>
<accession>A0A1E4SVL8</accession>
<gene>
    <name evidence="2" type="ORF">CANARDRAFT_29951</name>
</gene>
<feature type="signal peptide" evidence="1">
    <location>
        <begin position="1"/>
        <end position="18"/>
    </location>
</feature>
<keyword evidence="3" id="KW-1185">Reference proteome</keyword>
<dbReference type="InterPro" id="IPR024338">
    <property type="entry name" value="MID1/Yam8"/>
</dbReference>
<evidence type="ECO:0000256" key="1">
    <source>
        <dbReference type="SAM" id="SignalP"/>
    </source>
</evidence>
<feature type="chain" id="PRO_5009162988" description="FZ domain-containing protein" evidence="1">
    <location>
        <begin position="19"/>
        <end position="552"/>
    </location>
</feature>
<dbReference type="Proteomes" id="UP000094801">
    <property type="component" value="Unassembled WGS sequence"/>
</dbReference>
<keyword evidence="1" id="KW-0732">Signal</keyword>
<name>A0A1E4SVL8_9ASCO</name>
<dbReference type="PANTHER" id="PTHR39142:SF1">
    <property type="entry name" value="AEL197CP"/>
    <property type="match status" value="1"/>
</dbReference>
<dbReference type="PANTHER" id="PTHR39142">
    <property type="entry name" value="MID1P"/>
    <property type="match status" value="1"/>
</dbReference>
<sequence>MKSSILLFLSLLLLSLNAESILEEDQNPVPPTHDIELVDFEYSIDNEHVIRIEDSDFEVQQIEKRYKTVKSSTSPHENTVKLIRSDSTSSNLAEWSSNLESITQGEAHIFVYEVNYTSVGLSQSSQVLIFLSGSICSLPDGWDATNSQNGLNVYYTFDSNITDYSQMDQLQFTNGYFEGKAQIDLSDKNESLYITIVPDDCDSCTDDEEWTYEIGVSQSTLVFQYDDGEILSVLDTDYESVVLSASSLDLNQQNSTYKVYVFGEESVERYAGLNQSWCAVRSSDDYYSVTDLTNSSVTTNSQFAISNLNKSSTYTAVLVEDYEAAGYGGAIYKAFTFDTEESEACKLIYGLDFCDTVSYSVPVSRNFTDGLQNSTELGQVYDDYAREQYKNFEYALQQVPCDTELDARYSPIRTCDDCSYSYKQWLCSVTIPRCSPKNETLYKEYESSSGRNSFISDTIDPPFSYFEILPCLNVCHAIVRDCPSDFGFMCPTNLTQIKWSYSDDDYLDDGEYISCNYLGTVYEISSGAARRFASSGYTWLIYAMFLVVYSFI</sequence>
<evidence type="ECO:0000313" key="2">
    <source>
        <dbReference type="EMBL" id="ODV83507.1"/>
    </source>
</evidence>